<evidence type="ECO:0000256" key="3">
    <source>
        <dbReference type="ARBA" id="ARBA00023136"/>
    </source>
</evidence>
<evidence type="ECO:0000256" key="6">
    <source>
        <dbReference type="SAM" id="SignalP"/>
    </source>
</evidence>
<feature type="domain" description="Outer membrane protein beta-barrel" evidence="7">
    <location>
        <begin position="32"/>
        <end position="232"/>
    </location>
</feature>
<evidence type="ECO:0000256" key="2">
    <source>
        <dbReference type="ARBA" id="ARBA00022729"/>
    </source>
</evidence>
<accession>A0A7W4VH11</accession>
<feature type="chain" id="PRO_5031272614" evidence="6">
    <location>
        <begin position="22"/>
        <end position="255"/>
    </location>
</feature>
<organism evidence="8 9">
    <name type="scientific">Microvirga lupini</name>
    <dbReference type="NCBI Taxonomy" id="420324"/>
    <lineage>
        <taxon>Bacteria</taxon>
        <taxon>Pseudomonadati</taxon>
        <taxon>Pseudomonadota</taxon>
        <taxon>Alphaproteobacteria</taxon>
        <taxon>Hyphomicrobiales</taxon>
        <taxon>Methylobacteriaceae</taxon>
        <taxon>Microvirga</taxon>
    </lineage>
</organism>
<keyword evidence="3" id="KW-0472">Membrane</keyword>
<feature type="signal peptide" evidence="6">
    <location>
        <begin position="1"/>
        <end position="21"/>
    </location>
</feature>
<dbReference type="PANTHER" id="PTHR34001:SF3">
    <property type="entry name" value="BLL7405 PROTEIN"/>
    <property type="match status" value="1"/>
</dbReference>
<dbReference type="InterPro" id="IPR011250">
    <property type="entry name" value="OMP/PagP_B-barrel"/>
</dbReference>
<keyword evidence="9" id="KW-1185">Reference proteome</keyword>
<dbReference type="Pfam" id="PF13505">
    <property type="entry name" value="OMP_b-brl"/>
    <property type="match status" value="1"/>
</dbReference>
<gene>
    <name evidence="8" type="ORF">FHR70_000098</name>
</gene>
<sequence length="255" mass="26539">MKSLVLSMSALIATTAVTAAADLPGRTALLPPVQAVPAVSWSGFYAGVHGAWISDGGEAERSGVSGVAADALPARLGLSDSGLGGGAQIGYLWQFGSLVAGLETDLTAMDVGRSRSSLGADGAVSLRTDLSSQMNWFGTVKGRLGVSMPGLLPIVQQSLFYVTAGLAYAQVEHQGQITVVPAGIGPQASGDEWTMGFVVGGGTEHMLTQNISIKTETLYYNLEDESLTLARAGEQAVYRFQNDGWISRVGVNVRF</sequence>
<evidence type="ECO:0000256" key="4">
    <source>
        <dbReference type="ARBA" id="ARBA00023237"/>
    </source>
</evidence>
<dbReference type="Proteomes" id="UP000532010">
    <property type="component" value="Unassembled WGS sequence"/>
</dbReference>
<evidence type="ECO:0000256" key="1">
    <source>
        <dbReference type="ARBA" id="ARBA00004442"/>
    </source>
</evidence>
<comment type="similarity">
    <text evidence="5">Belongs to the Omp25/RopB family.</text>
</comment>
<dbReference type="InterPro" id="IPR051692">
    <property type="entry name" value="OMP-like"/>
</dbReference>
<evidence type="ECO:0000259" key="7">
    <source>
        <dbReference type="Pfam" id="PF13505"/>
    </source>
</evidence>
<evidence type="ECO:0000313" key="8">
    <source>
        <dbReference type="EMBL" id="MBB3017058.1"/>
    </source>
</evidence>
<dbReference type="RefSeq" id="WP_183446021.1">
    <property type="nucleotide sequence ID" value="NZ_JACHWB010000001.1"/>
</dbReference>
<dbReference type="InterPro" id="IPR027385">
    <property type="entry name" value="Beta-barrel_OMP"/>
</dbReference>
<name>A0A7W4VH11_9HYPH</name>
<dbReference type="SUPFAM" id="SSF56925">
    <property type="entry name" value="OMPA-like"/>
    <property type="match status" value="1"/>
</dbReference>
<comment type="caution">
    <text evidence="8">The sequence shown here is derived from an EMBL/GenBank/DDBJ whole genome shotgun (WGS) entry which is preliminary data.</text>
</comment>
<dbReference type="AlphaFoldDB" id="A0A7W4VH11"/>
<dbReference type="GO" id="GO:0009279">
    <property type="term" value="C:cell outer membrane"/>
    <property type="evidence" value="ECO:0007669"/>
    <property type="project" value="UniProtKB-SubCell"/>
</dbReference>
<evidence type="ECO:0000313" key="9">
    <source>
        <dbReference type="Proteomes" id="UP000532010"/>
    </source>
</evidence>
<comment type="subcellular location">
    <subcellularLocation>
        <location evidence="1">Cell outer membrane</location>
    </subcellularLocation>
</comment>
<keyword evidence="2 6" id="KW-0732">Signal</keyword>
<reference evidence="8 9" key="1">
    <citation type="submission" date="2020-08" db="EMBL/GenBank/DDBJ databases">
        <title>The Agave Microbiome: Exploring the role of microbial communities in plant adaptations to desert environments.</title>
        <authorList>
            <person name="Partida-Martinez L.P."/>
        </authorList>
    </citation>
    <scope>NUCLEOTIDE SEQUENCE [LARGE SCALE GENOMIC DNA]</scope>
    <source>
        <strain evidence="8 9">AT3.9</strain>
    </source>
</reference>
<evidence type="ECO:0000256" key="5">
    <source>
        <dbReference type="ARBA" id="ARBA00038306"/>
    </source>
</evidence>
<keyword evidence="4" id="KW-0998">Cell outer membrane</keyword>
<dbReference type="EMBL" id="JACHWB010000001">
    <property type="protein sequence ID" value="MBB3017058.1"/>
    <property type="molecule type" value="Genomic_DNA"/>
</dbReference>
<proteinExistence type="inferred from homology"/>
<dbReference type="PANTHER" id="PTHR34001">
    <property type="entry name" value="BLL7405 PROTEIN"/>
    <property type="match status" value="1"/>
</dbReference>
<protein>
    <submittedName>
        <fullName evidence="8">Outer membrane immunogenic protein</fullName>
    </submittedName>
</protein>
<dbReference type="Gene3D" id="2.40.160.20">
    <property type="match status" value="1"/>
</dbReference>